<reference evidence="6" key="1">
    <citation type="submission" date="2016-01" db="EMBL/GenBank/DDBJ databases">
        <authorList>
            <person name="Peeters C."/>
        </authorList>
    </citation>
    <scope>NUCLEOTIDE SEQUENCE [LARGE SCALE GENOMIC DNA]</scope>
    <source>
        <strain evidence="6">LMG 29317</strain>
    </source>
</reference>
<feature type="transmembrane region" description="Helical" evidence="5">
    <location>
        <begin position="162"/>
        <end position="182"/>
    </location>
</feature>
<evidence type="ECO:0000256" key="5">
    <source>
        <dbReference type="SAM" id="Phobius"/>
    </source>
</evidence>
<protein>
    <submittedName>
        <fullName evidence="6">Inner membrane protein YfdC</fullName>
    </submittedName>
</protein>
<proteinExistence type="predicted"/>
<comment type="subcellular location">
    <subcellularLocation>
        <location evidence="1">Membrane</location>
        <topology evidence="1">Multi-pass membrane protein</topology>
    </subcellularLocation>
</comment>
<dbReference type="AlphaFoldDB" id="A0A158L0L0"/>
<dbReference type="Proteomes" id="UP000055019">
    <property type="component" value="Unassembled WGS sequence"/>
</dbReference>
<evidence type="ECO:0000256" key="1">
    <source>
        <dbReference type="ARBA" id="ARBA00004141"/>
    </source>
</evidence>
<keyword evidence="7" id="KW-1185">Reference proteome</keyword>
<keyword evidence="3 5" id="KW-1133">Transmembrane helix</keyword>
<dbReference type="Pfam" id="PF01226">
    <property type="entry name" value="Form_Nir_trans"/>
    <property type="match status" value="1"/>
</dbReference>
<evidence type="ECO:0000256" key="2">
    <source>
        <dbReference type="ARBA" id="ARBA00022692"/>
    </source>
</evidence>
<dbReference type="GO" id="GO:0015499">
    <property type="term" value="F:formate transmembrane transporter activity"/>
    <property type="evidence" value="ECO:0007669"/>
    <property type="project" value="TreeGrafter"/>
</dbReference>
<dbReference type="PANTHER" id="PTHR30520:SF2">
    <property type="entry name" value="INNER MEMBRANE PROTEIN YFDC"/>
    <property type="match status" value="1"/>
</dbReference>
<dbReference type="Gene3D" id="1.20.1080.10">
    <property type="entry name" value="Glycerol uptake facilitator protein"/>
    <property type="match status" value="1"/>
</dbReference>
<evidence type="ECO:0000256" key="4">
    <source>
        <dbReference type="ARBA" id="ARBA00023136"/>
    </source>
</evidence>
<feature type="transmembrane region" description="Helical" evidence="5">
    <location>
        <begin position="37"/>
        <end position="56"/>
    </location>
</feature>
<feature type="transmembrane region" description="Helical" evidence="5">
    <location>
        <begin position="129"/>
        <end position="155"/>
    </location>
</feature>
<dbReference type="GO" id="GO:0005886">
    <property type="term" value="C:plasma membrane"/>
    <property type="evidence" value="ECO:0007669"/>
    <property type="project" value="TreeGrafter"/>
</dbReference>
<keyword evidence="4 5" id="KW-0472">Membrane</keyword>
<dbReference type="InterPro" id="IPR000292">
    <property type="entry name" value="For/NO2_transpt"/>
</dbReference>
<comment type="caution">
    <text evidence="6">The sequence shown here is derived from an EMBL/GenBank/DDBJ whole genome shotgun (WGS) entry which is preliminary data.</text>
</comment>
<organism evidence="6 7">
    <name type="scientific">Caballeronia arvi</name>
    <dbReference type="NCBI Taxonomy" id="1777135"/>
    <lineage>
        <taxon>Bacteria</taxon>
        <taxon>Pseudomonadati</taxon>
        <taxon>Pseudomonadota</taxon>
        <taxon>Betaproteobacteria</taxon>
        <taxon>Burkholderiales</taxon>
        <taxon>Burkholderiaceae</taxon>
        <taxon>Caballeronia</taxon>
    </lineage>
</organism>
<dbReference type="InterPro" id="IPR023271">
    <property type="entry name" value="Aquaporin-like"/>
</dbReference>
<dbReference type="PANTHER" id="PTHR30520">
    <property type="entry name" value="FORMATE TRANSPORTER-RELATED"/>
    <property type="match status" value="1"/>
</dbReference>
<evidence type="ECO:0000256" key="3">
    <source>
        <dbReference type="ARBA" id="ARBA00022989"/>
    </source>
</evidence>
<dbReference type="EMBL" id="FCOM02000078">
    <property type="protein sequence ID" value="SAL86775.1"/>
    <property type="molecule type" value="Genomic_DNA"/>
</dbReference>
<keyword evidence="2 5" id="KW-0812">Transmembrane</keyword>
<accession>A0A158L0L0</accession>
<evidence type="ECO:0000313" key="6">
    <source>
        <dbReference type="EMBL" id="SAL86775.1"/>
    </source>
</evidence>
<evidence type="ECO:0000313" key="7">
    <source>
        <dbReference type="Proteomes" id="UP000055019"/>
    </source>
</evidence>
<feature type="transmembrane region" description="Helical" evidence="5">
    <location>
        <begin position="86"/>
        <end position="109"/>
    </location>
</feature>
<sequence>MERSGAALMWSALAAGLSMGFSFLVQAILEGALPDTRWRHLITSLGYTIGFVFVILGRQQLFTESTLTAVLPVLTRRNLGTLGKTLRLWAIVLFFNLVGTTIFAALLQFKHVFDTEVTAALAEVARAPFSATFGVTLVRAVFAGWLIALMVWLLPSARSARLLTILLVTYTVGVSKLTHVIASSAEAAYAVIIGTVGVSDYFSVFLVPTLIGNMLGGISMVAIINHAAIAPEIDDARREE</sequence>
<name>A0A158L0L0_9BURK</name>
<gene>
    <name evidence="6" type="primary">yfdC_2</name>
    <name evidence="6" type="ORF">AWB74_07842</name>
</gene>